<keyword evidence="2" id="KW-1185">Reference proteome</keyword>
<protein>
    <submittedName>
        <fullName evidence="1">Uncharacterized protein</fullName>
    </submittedName>
</protein>
<name>A0AAD9XGY1_9ROSI</name>
<proteinExistence type="predicted"/>
<gene>
    <name evidence="1" type="ORF">Ddye_005356</name>
</gene>
<evidence type="ECO:0000313" key="2">
    <source>
        <dbReference type="Proteomes" id="UP001280121"/>
    </source>
</evidence>
<dbReference type="EMBL" id="JANJYI010000002">
    <property type="protein sequence ID" value="KAK2658823.1"/>
    <property type="molecule type" value="Genomic_DNA"/>
</dbReference>
<dbReference type="Proteomes" id="UP001280121">
    <property type="component" value="Unassembled WGS sequence"/>
</dbReference>
<organism evidence="1 2">
    <name type="scientific">Dipteronia dyeriana</name>
    <dbReference type="NCBI Taxonomy" id="168575"/>
    <lineage>
        <taxon>Eukaryota</taxon>
        <taxon>Viridiplantae</taxon>
        <taxon>Streptophyta</taxon>
        <taxon>Embryophyta</taxon>
        <taxon>Tracheophyta</taxon>
        <taxon>Spermatophyta</taxon>
        <taxon>Magnoliopsida</taxon>
        <taxon>eudicotyledons</taxon>
        <taxon>Gunneridae</taxon>
        <taxon>Pentapetalae</taxon>
        <taxon>rosids</taxon>
        <taxon>malvids</taxon>
        <taxon>Sapindales</taxon>
        <taxon>Sapindaceae</taxon>
        <taxon>Hippocastanoideae</taxon>
        <taxon>Acereae</taxon>
        <taxon>Dipteronia</taxon>
    </lineage>
</organism>
<dbReference type="AlphaFoldDB" id="A0AAD9XGY1"/>
<comment type="caution">
    <text evidence="1">The sequence shown here is derived from an EMBL/GenBank/DDBJ whole genome shotgun (WGS) entry which is preliminary data.</text>
</comment>
<accession>A0AAD9XGY1</accession>
<sequence length="163" mass="18556">MSYLNVPSDPSPDVRLVPMSSGLEKGDFNGPSDFPILIRKGEKRIITSGYMGNEQFQNLEVMPLSINALDRGLAVASRRISKKKGWRLNSHLLRNHNMKTRSISAGETIMHQKYEDKEKVVWNLEDKIVKVIERGMTLGLDFIGRKKEILDMIAGKDNRFRAL</sequence>
<reference evidence="1" key="1">
    <citation type="journal article" date="2023" name="Plant J.">
        <title>Genome sequences and population genomics provide insights into the demographic history, inbreeding, and mutation load of two 'living fossil' tree species of Dipteronia.</title>
        <authorList>
            <person name="Feng Y."/>
            <person name="Comes H.P."/>
            <person name="Chen J."/>
            <person name="Zhu S."/>
            <person name="Lu R."/>
            <person name="Zhang X."/>
            <person name="Li P."/>
            <person name="Qiu J."/>
            <person name="Olsen K.M."/>
            <person name="Qiu Y."/>
        </authorList>
    </citation>
    <scope>NUCLEOTIDE SEQUENCE</scope>
    <source>
        <strain evidence="1">KIB01</strain>
    </source>
</reference>
<evidence type="ECO:0000313" key="1">
    <source>
        <dbReference type="EMBL" id="KAK2658823.1"/>
    </source>
</evidence>